<comment type="caution">
    <text evidence="1">The sequence shown here is derived from an EMBL/GenBank/DDBJ whole genome shotgun (WGS) entry which is preliminary data.</text>
</comment>
<dbReference type="Proteomes" id="UP000774570">
    <property type="component" value="Unassembled WGS sequence"/>
</dbReference>
<evidence type="ECO:0000313" key="1">
    <source>
        <dbReference type="EMBL" id="MBW8482001.1"/>
    </source>
</evidence>
<reference evidence="1 2" key="1">
    <citation type="submission" date="2021-07" db="EMBL/GenBank/DDBJ databases">
        <title>Actinomadura sp. PM05-2 isolated from lichen.</title>
        <authorList>
            <person name="Somphong A."/>
            <person name="Phongsopitanun W."/>
            <person name="Tanasupawat S."/>
            <person name="Peongsungnone V."/>
        </authorList>
    </citation>
    <scope>NUCLEOTIDE SEQUENCE [LARGE SCALE GENOMIC DNA]</scope>
    <source>
        <strain evidence="1 2">PM05-2</strain>
    </source>
</reference>
<keyword evidence="2" id="KW-1185">Reference proteome</keyword>
<proteinExistence type="predicted"/>
<dbReference type="NCBIfam" id="NF038083">
    <property type="entry name" value="CU044_5270_fam"/>
    <property type="match status" value="1"/>
</dbReference>
<dbReference type="RefSeq" id="WP_220164176.1">
    <property type="nucleotide sequence ID" value="NZ_JAIBOA010000003.1"/>
</dbReference>
<protein>
    <submittedName>
        <fullName evidence="1">CU044_5270 family protein</fullName>
    </submittedName>
</protein>
<name>A0ABS7FNS5_9ACTN</name>
<sequence>MDELQMIATLLDEEPAPRTAAAGRARLVHEIAEPARPRRRVPRPAWAGLGLAATAAAVTGAVALSSGTTAPRAPDPAAAQPVSARSVLLAAAGTAEAAPADGRYWHVRAVRHLRVQVGPKSNRYWLVKRQVEETWTDRTGRSWSGVRAVGAAPASAADTLAWKRDGAPRVWKLGRADTARQEMLTLSAGPAPGALVRSAGTSFALCERRMTVAQALALPADAAALRARLGLAAKGGWTKGCLAGLLTSAPVTPKVRGVAYRALAATPGVKLTGPAADAYGRKGLGLVLAPAGTDPVFRLLIDPRTALVLAERVEQTGPRAALPGKSQVIDYLQAGWTDAAPRVPALP</sequence>
<dbReference type="InterPro" id="IPR047789">
    <property type="entry name" value="CU044_5270-like"/>
</dbReference>
<evidence type="ECO:0000313" key="2">
    <source>
        <dbReference type="Proteomes" id="UP000774570"/>
    </source>
</evidence>
<organism evidence="1 2">
    <name type="scientific">Actinomadura parmotrematis</name>
    <dbReference type="NCBI Taxonomy" id="2864039"/>
    <lineage>
        <taxon>Bacteria</taxon>
        <taxon>Bacillati</taxon>
        <taxon>Actinomycetota</taxon>
        <taxon>Actinomycetes</taxon>
        <taxon>Streptosporangiales</taxon>
        <taxon>Thermomonosporaceae</taxon>
        <taxon>Actinomadura</taxon>
    </lineage>
</organism>
<gene>
    <name evidence="1" type="ORF">K1Y72_06460</name>
</gene>
<accession>A0ABS7FNS5</accession>
<dbReference type="EMBL" id="JAIBOA010000003">
    <property type="protein sequence ID" value="MBW8482001.1"/>
    <property type="molecule type" value="Genomic_DNA"/>
</dbReference>